<dbReference type="InterPro" id="IPR006612">
    <property type="entry name" value="THAP_Znf"/>
</dbReference>
<dbReference type="PANTHER" id="PTHR47696">
    <property type="entry name" value="THAP DOMAIN-CONTAINING PROTEIN 2"/>
    <property type="match status" value="1"/>
</dbReference>
<evidence type="ECO:0000256" key="5">
    <source>
        <dbReference type="PROSITE-ProRule" id="PRU00309"/>
    </source>
</evidence>
<feature type="coiled-coil region" evidence="6">
    <location>
        <begin position="304"/>
        <end position="334"/>
    </location>
</feature>
<reference evidence="9 10" key="1">
    <citation type="submission" date="2024-01" db="EMBL/GenBank/DDBJ databases">
        <title>The genome of the rayed Mediterranean limpet Patella caerulea (Linnaeus, 1758).</title>
        <authorList>
            <person name="Anh-Thu Weber A."/>
            <person name="Halstead-Nussloch G."/>
        </authorList>
    </citation>
    <scope>NUCLEOTIDE SEQUENCE [LARGE SCALE GENOMIC DNA]</scope>
    <source>
        <strain evidence="9">AATW-2023a</strain>
        <tissue evidence="9">Whole specimen</tissue>
    </source>
</reference>
<evidence type="ECO:0000256" key="6">
    <source>
        <dbReference type="SAM" id="Coils"/>
    </source>
</evidence>
<dbReference type="Proteomes" id="UP001347796">
    <property type="component" value="Unassembled WGS sequence"/>
</dbReference>
<keyword evidence="6" id="KW-0175">Coiled coil</keyword>
<feature type="compositionally biased region" description="Low complexity" evidence="7">
    <location>
        <begin position="177"/>
        <end position="193"/>
    </location>
</feature>
<dbReference type="GO" id="GO:0008270">
    <property type="term" value="F:zinc ion binding"/>
    <property type="evidence" value="ECO:0007669"/>
    <property type="project" value="UniProtKB-KW"/>
</dbReference>
<dbReference type="Pfam" id="PF05485">
    <property type="entry name" value="THAP"/>
    <property type="match status" value="1"/>
</dbReference>
<keyword evidence="4 5" id="KW-0238">DNA-binding</keyword>
<dbReference type="SMART" id="SM00980">
    <property type="entry name" value="THAP"/>
    <property type="match status" value="1"/>
</dbReference>
<comment type="caution">
    <text evidence="9">The sequence shown here is derived from an EMBL/GenBank/DDBJ whole genome shotgun (WGS) entry which is preliminary data.</text>
</comment>
<evidence type="ECO:0000256" key="4">
    <source>
        <dbReference type="ARBA" id="ARBA00023125"/>
    </source>
</evidence>
<dbReference type="PANTHER" id="PTHR47696:SF2">
    <property type="entry name" value="PROVISIONAL ORTHOLOG OF THAP DOMAIN CONTAINING 1"/>
    <property type="match status" value="1"/>
</dbReference>
<accession>A0AAN8JDX2</accession>
<feature type="domain" description="THAP-type" evidence="8">
    <location>
        <begin position="1"/>
        <end position="79"/>
    </location>
</feature>
<dbReference type="PROSITE" id="PS50950">
    <property type="entry name" value="ZF_THAP"/>
    <property type="match status" value="1"/>
</dbReference>
<dbReference type="Gene3D" id="6.20.210.20">
    <property type="entry name" value="THAP domain"/>
    <property type="match status" value="1"/>
</dbReference>
<dbReference type="EMBL" id="JAZGQO010000011">
    <property type="protein sequence ID" value="KAK6174114.1"/>
    <property type="molecule type" value="Genomic_DNA"/>
</dbReference>
<evidence type="ECO:0000313" key="10">
    <source>
        <dbReference type="Proteomes" id="UP001347796"/>
    </source>
</evidence>
<evidence type="ECO:0000256" key="2">
    <source>
        <dbReference type="ARBA" id="ARBA00022771"/>
    </source>
</evidence>
<gene>
    <name evidence="9" type="ORF">SNE40_017451</name>
</gene>
<evidence type="ECO:0000256" key="1">
    <source>
        <dbReference type="ARBA" id="ARBA00022723"/>
    </source>
</evidence>
<organism evidence="9 10">
    <name type="scientific">Patella caerulea</name>
    <name type="common">Rayed Mediterranean limpet</name>
    <dbReference type="NCBI Taxonomy" id="87958"/>
    <lineage>
        <taxon>Eukaryota</taxon>
        <taxon>Metazoa</taxon>
        <taxon>Spiralia</taxon>
        <taxon>Lophotrochozoa</taxon>
        <taxon>Mollusca</taxon>
        <taxon>Gastropoda</taxon>
        <taxon>Patellogastropoda</taxon>
        <taxon>Patelloidea</taxon>
        <taxon>Patellidae</taxon>
        <taxon>Patella</taxon>
    </lineage>
</organism>
<evidence type="ECO:0000256" key="3">
    <source>
        <dbReference type="ARBA" id="ARBA00022833"/>
    </source>
</evidence>
<name>A0AAN8JDX2_PATCE</name>
<feature type="region of interest" description="Disordered" evidence="7">
    <location>
        <begin position="148"/>
        <end position="167"/>
    </location>
</feature>
<feature type="region of interest" description="Disordered" evidence="7">
    <location>
        <begin position="173"/>
        <end position="193"/>
    </location>
</feature>
<dbReference type="InterPro" id="IPR026521">
    <property type="entry name" value="THAP2"/>
</dbReference>
<dbReference type="GO" id="GO:0003677">
    <property type="term" value="F:DNA binding"/>
    <property type="evidence" value="ECO:0007669"/>
    <property type="project" value="UniProtKB-UniRule"/>
</dbReference>
<keyword evidence="3" id="KW-0862">Zinc</keyword>
<keyword evidence="1" id="KW-0479">Metal-binding</keyword>
<dbReference type="SUPFAM" id="SSF57716">
    <property type="entry name" value="Glucocorticoid receptor-like (DNA-binding domain)"/>
    <property type="match status" value="1"/>
</dbReference>
<keyword evidence="2 5" id="KW-0863">Zinc-finger</keyword>
<evidence type="ECO:0000313" key="9">
    <source>
        <dbReference type="EMBL" id="KAK6174114.1"/>
    </source>
</evidence>
<keyword evidence="10" id="KW-1185">Reference proteome</keyword>
<dbReference type="InterPro" id="IPR038441">
    <property type="entry name" value="THAP_Znf_sf"/>
</dbReference>
<dbReference type="AlphaFoldDB" id="A0AAN8JDX2"/>
<proteinExistence type="predicted"/>
<sequence length="356" mass="38509">MPSCAAIKCTNRQYKGCGQTFHRFPSKEEEKKLWLEKVKRENFVPSPKAVLCSDHFEASCFDRTGQTVRLKQNSLPTIFKFPAHLLTEKATPKKTRKKKKMVTESSDGILTDVYNIPSVSAANVTNSDNIPSVSTTVSNSDNITSVSTTVSNSDNVPSVSTNVSNSDNILSVSPTASNSDNVPSVSTNVSNSDNIPSVSAVNVSNSDNIPSVSTVNVSNSDNIPSVSATYVSNSTNVPSVSATKVSNSDDIPPVFVSNSNNIPSVSAIVPSVSVSNTNNVPSVSICNSDSDHQYAILESPANLKRQLEETIKKMESLKKRLKHSQQVSRRAKKKCQYLSSLVEALQQKPIILYSFD</sequence>
<evidence type="ECO:0000259" key="8">
    <source>
        <dbReference type="PROSITE" id="PS50950"/>
    </source>
</evidence>
<dbReference type="SMART" id="SM00692">
    <property type="entry name" value="DM3"/>
    <property type="match status" value="1"/>
</dbReference>
<protein>
    <recommendedName>
        <fullName evidence="8">THAP-type domain-containing protein</fullName>
    </recommendedName>
</protein>
<evidence type="ECO:0000256" key="7">
    <source>
        <dbReference type="SAM" id="MobiDB-lite"/>
    </source>
</evidence>